<keyword evidence="6" id="KW-0808">Transferase</keyword>
<evidence type="ECO:0000256" key="3">
    <source>
        <dbReference type="ARBA" id="ARBA00011081"/>
    </source>
</evidence>
<accession>A0A1L7CXN7</accession>
<keyword evidence="7" id="KW-0479">Metal-binding</keyword>
<dbReference type="EMBL" id="CP009248">
    <property type="protein sequence ID" value="APT90625.1"/>
    <property type="molecule type" value="Genomic_DNA"/>
</dbReference>
<gene>
    <name evidence="13" type="ORF">CSPHI_05735</name>
</gene>
<dbReference type="Pfam" id="PF02779">
    <property type="entry name" value="Transket_pyr"/>
    <property type="match status" value="1"/>
</dbReference>
<comment type="cofactor">
    <cofactor evidence="1">
        <name>Mg(2+)</name>
        <dbReference type="ChEBI" id="CHEBI:18420"/>
    </cofactor>
</comment>
<dbReference type="GO" id="GO:0000287">
    <property type="term" value="F:magnesium ion binding"/>
    <property type="evidence" value="ECO:0007669"/>
    <property type="project" value="UniProtKB-ARBA"/>
</dbReference>
<comment type="subunit">
    <text evidence="4">Homodimer.</text>
</comment>
<sequence>MRGLDRAALTRLAAEIRAALVAATARCGGHLGSNLGVVELTIALHRVADSPADPVLFDIGHQAYVHKMLTGRAAGFRRLRAAGGLSGYPARAESAHDWLESSHASAAPAVALGLARALRGRTPDATVYCVLGDGALTGGMALEALNVAAAEDPPPNLVLVLNDNGRSYAPTVGAVPARLAEVAAALGIGYAGPVDGHDIAAVEAALAAARDAGGLRLVHARTVKGRGHAPALADAAEAMHTVAPADPGAPAEPAETWTAVFGDWAEAAAARDPRVHAVTAAMAGPCGLAGFAERHPGRLHDVGIAEQAALGLAAGLSLGGARPVVAMYSTFLQRGMDQLLMDLALTARPALLAVDRAGVTGADGPSHNGAWDLVLAAATPGLRAAAPRDGADLRRALDEALAAPGPALVRYPKGPVPEPIPARAALPGAGGVEVLLGDPGAAEVLLIGIGALAGEALAAGRRLAAEGRAVAVLHPRWVLPTPPELVAVCAAAPATVTVEDGLARGGAGAALAAGIATRRPGAAVACLGLPTAFLDQGGRGPILAAHGLDAAGIAARARALIDAARAGRR</sequence>
<dbReference type="UniPathway" id="UPA00064">
    <property type="reaction ID" value="UER00091"/>
</dbReference>
<dbReference type="CDD" id="cd07033">
    <property type="entry name" value="TPP_PYR_DXS_TK_like"/>
    <property type="match status" value="1"/>
</dbReference>
<evidence type="ECO:0000256" key="6">
    <source>
        <dbReference type="ARBA" id="ARBA00022679"/>
    </source>
</evidence>
<dbReference type="Proteomes" id="UP000185469">
    <property type="component" value="Chromosome"/>
</dbReference>
<evidence type="ECO:0000313" key="14">
    <source>
        <dbReference type="Proteomes" id="UP000185469"/>
    </source>
</evidence>
<dbReference type="Pfam" id="PF13292">
    <property type="entry name" value="DXP_synthase_N"/>
    <property type="match status" value="2"/>
</dbReference>
<organism evidence="13 14">
    <name type="scientific">Corynebacterium sphenisci DSM 44792</name>
    <dbReference type="NCBI Taxonomy" id="1437874"/>
    <lineage>
        <taxon>Bacteria</taxon>
        <taxon>Bacillati</taxon>
        <taxon>Actinomycetota</taxon>
        <taxon>Actinomycetes</taxon>
        <taxon>Mycobacteriales</taxon>
        <taxon>Corynebacteriaceae</taxon>
        <taxon>Corynebacterium</taxon>
    </lineage>
</organism>
<dbReference type="STRING" id="1437874.CSPHI_05735"/>
<dbReference type="InterPro" id="IPR005477">
    <property type="entry name" value="Dxylulose-5-P_synthase"/>
</dbReference>
<dbReference type="SMART" id="SM00861">
    <property type="entry name" value="Transket_pyr"/>
    <property type="match status" value="1"/>
</dbReference>
<dbReference type="Gene3D" id="3.40.50.970">
    <property type="match status" value="2"/>
</dbReference>
<name>A0A1L7CXN7_9CORY</name>
<dbReference type="SUPFAM" id="SSF52922">
    <property type="entry name" value="TK C-terminal domain-like"/>
    <property type="match status" value="1"/>
</dbReference>
<feature type="domain" description="Transketolase-like pyrimidine-binding" evidence="12">
    <location>
        <begin position="255"/>
        <end position="418"/>
    </location>
</feature>
<dbReference type="GO" id="GO:0019288">
    <property type="term" value="P:isopentenyl diphosphate biosynthetic process, methylerythritol 4-phosphate pathway"/>
    <property type="evidence" value="ECO:0007669"/>
    <property type="project" value="TreeGrafter"/>
</dbReference>
<dbReference type="InterPro" id="IPR033248">
    <property type="entry name" value="Transketolase_C"/>
</dbReference>
<reference evidence="13 14" key="1">
    <citation type="submission" date="2014-08" db="EMBL/GenBank/DDBJ databases">
        <title>Complete genome sequence of Corynebacterium sphenisci CECT 5990(T) (=DSM 44792(T)), isolated from healthy wild penguins.</title>
        <authorList>
            <person name="Ruckert C."/>
            <person name="Albersmeier A."/>
            <person name="Winkler A."/>
            <person name="Kalinowski J."/>
        </authorList>
    </citation>
    <scope>NUCLEOTIDE SEQUENCE [LARGE SCALE GENOMIC DNA]</scope>
    <source>
        <strain evidence="13 14">DSM 44792</strain>
    </source>
</reference>
<dbReference type="KEGG" id="csph:CSPHI_05735"/>
<evidence type="ECO:0000256" key="5">
    <source>
        <dbReference type="ARBA" id="ARBA00013150"/>
    </source>
</evidence>
<evidence type="ECO:0000256" key="8">
    <source>
        <dbReference type="ARBA" id="ARBA00022842"/>
    </source>
</evidence>
<dbReference type="Gene3D" id="3.40.50.920">
    <property type="match status" value="1"/>
</dbReference>
<dbReference type="GO" id="GO:0009228">
    <property type="term" value="P:thiamine biosynthetic process"/>
    <property type="evidence" value="ECO:0007669"/>
    <property type="project" value="UniProtKB-KW"/>
</dbReference>
<dbReference type="PANTHER" id="PTHR43322">
    <property type="entry name" value="1-D-DEOXYXYLULOSE 5-PHOSPHATE SYNTHASE-RELATED"/>
    <property type="match status" value="1"/>
</dbReference>
<dbReference type="GO" id="GO:0008661">
    <property type="term" value="F:1-deoxy-D-xylulose-5-phosphate synthase activity"/>
    <property type="evidence" value="ECO:0007669"/>
    <property type="project" value="UniProtKB-EC"/>
</dbReference>
<dbReference type="GO" id="GO:0016114">
    <property type="term" value="P:terpenoid biosynthetic process"/>
    <property type="evidence" value="ECO:0007669"/>
    <property type="project" value="InterPro"/>
</dbReference>
<comment type="similarity">
    <text evidence="3">Belongs to the transketolase family. DXPS subfamily.</text>
</comment>
<evidence type="ECO:0000256" key="4">
    <source>
        <dbReference type="ARBA" id="ARBA00011738"/>
    </source>
</evidence>
<evidence type="ECO:0000313" key="13">
    <source>
        <dbReference type="EMBL" id="APT90625.1"/>
    </source>
</evidence>
<evidence type="ECO:0000256" key="2">
    <source>
        <dbReference type="ARBA" id="ARBA00004980"/>
    </source>
</evidence>
<evidence type="ECO:0000259" key="12">
    <source>
        <dbReference type="SMART" id="SM00861"/>
    </source>
</evidence>
<keyword evidence="11" id="KW-0414">Isoprene biosynthesis</keyword>
<proteinExistence type="inferred from homology"/>
<dbReference type="AlphaFoldDB" id="A0A1L7CXN7"/>
<protein>
    <recommendedName>
        <fullName evidence="5">1-deoxy-D-xylulose-5-phosphate synthase</fullName>
        <ecNumber evidence="5">2.2.1.7</ecNumber>
    </recommendedName>
</protein>
<keyword evidence="8" id="KW-0460">Magnesium</keyword>
<evidence type="ECO:0000256" key="9">
    <source>
        <dbReference type="ARBA" id="ARBA00022977"/>
    </source>
</evidence>
<dbReference type="InterPro" id="IPR029061">
    <property type="entry name" value="THDP-binding"/>
</dbReference>
<dbReference type="EC" id="2.2.1.7" evidence="5"/>
<evidence type="ECO:0000256" key="7">
    <source>
        <dbReference type="ARBA" id="ARBA00022723"/>
    </source>
</evidence>
<dbReference type="Pfam" id="PF02780">
    <property type="entry name" value="Transketolase_C"/>
    <property type="match status" value="1"/>
</dbReference>
<dbReference type="GO" id="GO:0005829">
    <property type="term" value="C:cytosol"/>
    <property type="evidence" value="ECO:0007669"/>
    <property type="project" value="TreeGrafter"/>
</dbReference>
<keyword evidence="14" id="KW-1185">Reference proteome</keyword>
<dbReference type="InterPro" id="IPR009014">
    <property type="entry name" value="Transketo_C/PFOR_II"/>
</dbReference>
<dbReference type="InterPro" id="IPR005475">
    <property type="entry name" value="Transketolase-like_Pyr-bd"/>
</dbReference>
<evidence type="ECO:0000256" key="11">
    <source>
        <dbReference type="ARBA" id="ARBA00023229"/>
    </source>
</evidence>
<keyword evidence="9" id="KW-0784">Thiamine biosynthesis</keyword>
<keyword evidence="10" id="KW-0786">Thiamine pyrophosphate</keyword>
<evidence type="ECO:0000256" key="10">
    <source>
        <dbReference type="ARBA" id="ARBA00023052"/>
    </source>
</evidence>
<dbReference type="PANTHER" id="PTHR43322:SF5">
    <property type="entry name" value="1-DEOXY-D-XYLULOSE-5-PHOSPHATE SYNTHASE, CHLOROPLASTIC"/>
    <property type="match status" value="1"/>
</dbReference>
<dbReference type="CDD" id="cd02007">
    <property type="entry name" value="TPP_DXS"/>
    <property type="match status" value="1"/>
</dbReference>
<comment type="pathway">
    <text evidence="2">Metabolic intermediate biosynthesis; 1-deoxy-D-xylulose 5-phosphate biosynthesis; 1-deoxy-D-xylulose 5-phosphate from D-glyceraldehyde 3-phosphate and pyruvate: step 1/1.</text>
</comment>
<evidence type="ECO:0000256" key="1">
    <source>
        <dbReference type="ARBA" id="ARBA00001946"/>
    </source>
</evidence>
<dbReference type="SUPFAM" id="SSF52518">
    <property type="entry name" value="Thiamin diphosphate-binding fold (THDP-binding)"/>
    <property type="match status" value="2"/>
</dbReference>